<evidence type="ECO:0000256" key="5">
    <source>
        <dbReference type="SAM" id="MobiDB-lite"/>
    </source>
</evidence>
<dbReference type="PANTHER" id="PTHR30055">
    <property type="entry name" value="HTH-TYPE TRANSCRIPTIONAL REGULATOR RUTR"/>
    <property type="match status" value="1"/>
</dbReference>
<dbReference type="PANTHER" id="PTHR30055:SF234">
    <property type="entry name" value="HTH-TYPE TRANSCRIPTIONAL REGULATOR BETI"/>
    <property type="match status" value="1"/>
</dbReference>
<dbReference type="SUPFAM" id="SSF48498">
    <property type="entry name" value="Tetracyclin repressor-like, C-terminal domain"/>
    <property type="match status" value="1"/>
</dbReference>
<dbReference type="InterPro" id="IPR001647">
    <property type="entry name" value="HTH_TetR"/>
</dbReference>
<evidence type="ECO:0000256" key="1">
    <source>
        <dbReference type="ARBA" id="ARBA00023015"/>
    </source>
</evidence>
<dbReference type="InterPro" id="IPR009057">
    <property type="entry name" value="Homeodomain-like_sf"/>
</dbReference>
<feature type="compositionally biased region" description="Basic and acidic residues" evidence="5">
    <location>
        <begin position="8"/>
        <end position="20"/>
    </location>
</feature>
<accession>A0AAU6Q7J5</accession>
<dbReference type="InterPro" id="IPR036271">
    <property type="entry name" value="Tet_transcr_reg_TetR-rel_C_sf"/>
</dbReference>
<feature type="DNA-binding region" description="H-T-H motif" evidence="4">
    <location>
        <begin position="42"/>
        <end position="61"/>
    </location>
</feature>
<name>A0AAU6Q7J5_9DEIO</name>
<dbReference type="GO" id="GO:0003700">
    <property type="term" value="F:DNA-binding transcription factor activity"/>
    <property type="evidence" value="ECO:0007669"/>
    <property type="project" value="TreeGrafter"/>
</dbReference>
<dbReference type="Gene3D" id="1.10.357.10">
    <property type="entry name" value="Tetracycline Repressor, domain 2"/>
    <property type="match status" value="1"/>
</dbReference>
<evidence type="ECO:0000256" key="2">
    <source>
        <dbReference type="ARBA" id="ARBA00023125"/>
    </source>
</evidence>
<feature type="domain" description="HTH tetR-type" evidence="6">
    <location>
        <begin position="19"/>
        <end position="79"/>
    </location>
</feature>
<organism evidence="7">
    <name type="scientific">Deinococcus sp. VB142</name>
    <dbReference type="NCBI Taxonomy" id="3112952"/>
    <lineage>
        <taxon>Bacteria</taxon>
        <taxon>Thermotogati</taxon>
        <taxon>Deinococcota</taxon>
        <taxon>Deinococci</taxon>
        <taxon>Deinococcales</taxon>
        <taxon>Deinococcaceae</taxon>
        <taxon>Deinococcus</taxon>
    </lineage>
</organism>
<keyword evidence="1" id="KW-0805">Transcription regulation</keyword>
<dbReference type="SUPFAM" id="SSF46689">
    <property type="entry name" value="Homeodomain-like"/>
    <property type="match status" value="1"/>
</dbReference>
<dbReference type="EMBL" id="CP149783">
    <property type="protein sequence ID" value="WYF46212.1"/>
    <property type="molecule type" value="Genomic_DNA"/>
</dbReference>
<sequence length="219" mass="24487">MTVALPRPNERRTQAERSESMRQKLLEATLDCLVTDGYVGLTIGKVTERAGVSRGAPLHHFSSKSGLMEAAAREVVRRVSAKLVLAYEHSKDAPDPLEAFGLELWKTVFSAQEGILLGELTYASRREPEIHAIVQRLWTRIYITARRSAARYLGDVHPDLPPERVMFLSQWLMRGMAQDLHLGAPPELFEAYLKMWRRSLGGRSDVSAKGSGNLISVGY</sequence>
<evidence type="ECO:0000256" key="3">
    <source>
        <dbReference type="ARBA" id="ARBA00023163"/>
    </source>
</evidence>
<dbReference type="PRINTS" id="PR00455">
    <property type="entry name" value="HTHTETR"/>
</dbReference>
<gene>
    <name evidence="7" type="ORF">WDJ50_17495</name>
</gene>
<dbReference type="GO" id="GO:0000976">
    <property type="term" value="F:transcription cis-regulatory region binding"/>
    <property type="evidence" value="ECO:0007669"/>
    <property type="project" value="TreeGrafter"/>
</dbReference>
<dbReference type="PROSITE" id="PS50977">
    <property type="entry name" value="HTH_TETR_2"/>
    <property type="match status" value="1"/>
</dbReference>
<evidence type="ECO:0000313" key="7">
    <source>
        <dbReference type="EMBL" id="WYF46212.1"/>
    </source>
</evidence>
<protein>
    <submittedName>
        <fullName evidence="7">TetR/AcrR family transcriptional regulator</fullName>
    </submittedName>
</protein>
<dbReference type="AlphaFoldDB" id="A0AAU6Q7J5"/>
<dbReference type="RefSeq" id="WP_339097662.1">
    <property type="nucleotide sequence ID" value="NZ_CP149783.1"/>
</dbReference>
<evidence type="ECO:0000259" key="6">
    <source>
        <dbReference type="PROSITE" id="PS50977"/>
    </source>
</evidence>
<keyword evidence="2 4" id="KW-0238">DNA-binding</keyword>
<reference evidence="7" key="1">
    <citation type="submission" date="2024-03" db="EMBL/GenBank/DDBJ databases">
        <title>Deinococcus weizhi sp. nov., isolated from human skin.</title>
        <authorList>
            <person name="Wei Z."/>
            <person name="Tian F."/>
            <person name="Yang C."/>
            <person name="Xin L.T."/>
            <person name="Wen Z.J."/>
            <person name="Lan K.C."/>
            <person name="Yu L."/>
            <person name="Zhe W."/>
            <person name="Dan F.D."/>
            <person name="Jun W."/>
            <person name="Rui Z."/>
            <person name="Yong X.J."/>
            <person name="Ting Y."/>
            <person name="Wei X."/>
            <person name="Xu Z.G."/>
            <person name="Xin Z."/>
            <person name="Dong F.G."/>
            <person name="Ni X.M."/>
            <person name="Zheng M.G."/>
            <person name="Chun Y."/>
            <person name="Qian W.X."/>
        </authorList>
    </citation>
    <scope>NUCLEOTIDE SEQUENCE</scope>
    <source>
        <strain evidence="7">VB142</strain>
    </source>
</reference>
<dbReference type="InterPro" id="IPR050109">
    <property type="entry name" value="HTH-type_TetR-like_transc_reg"/>
</dbReference>
<feature type="region of interest" description="Disordered" evidence="5">
    <location>
        <begin position="1"/>
        <end position="20"/>
    </location>
</feature>
<dbReference type="Pfam" id="PF00440">
    <property type="entry name" value="TetR_N"/>
    <property type="match status" value="1"/>
</dbReference>
<keyword evidence="3" id="KW-0804">Transcription</keyword>
<proteinExistence type="predicted"/>
<evidence type="ECO:0000256" key="4">
    <source>
        <dbReference type="PROSITE-ProRule" id="PRU00335"/>
    </source>
</evidence>